<feature type="compositionally biased region" description="Acidic residues" evidence="1">
    <location>
        <begin position="23"/>
        <end position="52"/>
    </location>
</feature>
<dbReference type="Proteomes" id="UP000094385">
    <property type="component" value="Unassembled WGS sequence"/>
</dbReference>
<reference evidence="2 3" key="1">
    <citation type="journal article" date="2016" name="Proc. Natl. Acad. Sci. U.S.A.">
        <title>Comparative genomics of biotechnologically important yeasts.</title>
        <authorList>
            <person name="Riley R."/>
            <person name="Haridas S."/>
            <person name="Wolfe K.H."/>
            <person name="Lopes M.R."/>
            <person name="Hittinger C.T."/>
            <person name="Goeker M."/>
            <person name="Salamov A.A."/>
            <person name="Wisecaver J.H."/>
            <person name="Long T.M."/>
            <person name="Calvey C.H."/>
            <person name="Aerts A.L."/>
            <person name="Barry K.W."/>
            <person name="Choi C."/>
            <person name="Clum A."/>
            <person name="Coughlan A.Y."/>
            <person name="Deshpande S."/>
            <person name="Douglass A.P."/>
            <person name="Hanson S.J."/>
            <person name="Klenk H.-P."/>
            <person name="LaButti K.M."/>
            <person name="Lapidus A."/>
            <person name="Lindquist E.A."/>
            <person name="Lipzen A.M."/>
            <person name="Meier-Kolthoff J.P."/>
            <person name="Ohm R.A."/>
            <person name="Otillar R.P."/>
            <person name="Pangilinan J.L."/>
            <person name="Peng Y."/>
            <person name="Rokas A."/>
            <person name="Rosa C.A."/>
            <person name="Scheuner C."/>
            <person name="Sibirny A.A."/>
            <person name="Slot J.C."/>
            <person name="Stielow J.B."/>
            <person name="Sun H."/>
            <person name="Kurtzman C.P."/>
            <person name="Blackwell M."/>
            <person name="Grigoriev I.V."/>
            <person name="Jeffries T.W."/>
        </authorList>
    </citation>
    <scope>NUCLEOTIDE SEQUENCE [LARGE SCALE GENOMIC DNA]</scope>
    <source>
        <strain evidence="2 3">NRRL Y-11557</strain>
    </source>
</reference>
<gene>
    <name evidence="2" type="ORF">LIPSTDRAFT_73691</name>
</gene>
<proteinExistence type="predicted"/>
<keyword evidence="3" id="KW-1185">Reference proteome</keyword>
<protein>
    <submittedName>
        <fullName evidence="2">Uncharacterized protein</fullName>
    </submittedName>
</protein>
<evidence type="ECO:0000256" key="1">
    <source>
        <dbReference type="SAM" id="MobiDB-lite"/>
    </source>
</evidence>
<name>A0A1E3Q227_LIPST</name>
<accession>A0A1E3Q227</accession>
<evidence type="ECO:0000313" key="3">
    <source>
        <dbReference type="Proteomes" id="UP000094385"/>
    </source>
</evidence>
<dbReference type="EMBL" id="KV454298">
    <property type="protein sequence ID" value="ODQ71077.1"/>
    <property type="molecule type" value="Genomic_DNA"/>
</dbReference>
<sequence>QSQQRHSFDGTEGSSQSRRIYDELDDGGDDQYTVEDDSVGYDGATDEVETTDLEGAITNDEITSDELSGRDILDMDVEEYKDVNNNGTSN</sequence>
<feature type="region of interest" description="Disordered" evidence="1">
    <location>
        <begin position="1"/>
        <end position="71"/>
    </location>
</feature>
<dbReference type="AlphaFoldDB" id="A0A1E3Q227"/>
<evidence type="ECO:0000313" key="2">
    <source>
        <dbReference type="EMBL" id="ODQ71077.1"/>
    </source>
</evidence>
<feature type="non-terminal residue" evidence="2">
    <location>
        <position position="1"/>
    </location>
</feature>
<organism evidence="2 3">
    <name type="scientific">Lipomyces starkeyi NRRL Y-11557</name>
    <dbReference type="NCBI Taxonomy" id="675824"/>
    <lineage>
        <taxon>Eukaryota</taxon>
        <taxon>Fungi</taxon>
        <taxon>Dikarya</taxon>
        <taxon>Ascomycota</taxon>
        <taxon>Saccharomycotina</taxon>
        <taxon>Lipomycetes</taxon>
        <taxon>Lipomycetales</taxon>
        <taxon>Lipomycetaceae</taxon>
        <taxon>Lipomyces</taxon>
    </lineage>
</organism>